<evidence type="ECO:0000313" key="2">
    <source>
        <dbReference type="EMBL" id="KAK4229166.1"/>
    </source>
</evidence>
<reference evidence="2" key="1">
    <citation type="journal article" date="2023" name="Mol. Phylogenet. Evol.">
        <title>Genome-scale phylogeny and comparative genomics of the fungal order Sordariales.</title>
        <authorList>
            <person name="Hensen N."/>
            <person name="Bonometti L."/>
            <person name="Westerberg I."/>
            <person name="Brannstrom I.O."/>
            <person name="Guillou S."/>
            <person name="Cros-Aarteil S."/>
            <person name="Calhoun S."/>
            <person name="Haridas S."/>
            <person name="Kuo A."/>
            <person name="Mondo S."/>
            <person name="Pangilinan J."/>
            <person name="Riley R."/>
            <person name="LaButti K."/>
            <person name="Andreopoulos B."/>
            <person name="Lipzen A."/>
            <person name="Chen C."/>
            <person name="Yan M."/>
            <person name="Daum C."/>
            <person name="Ng V."/>
            <person name="Clum A."/>
            <person name="Steindorff A."/>
            <person name="Ohm R.A."/>
            <person name="Martin F."/>
            <person name="Silar P."/>
            <person name="Natvig D.O."/>
            <person name="Lalanne C."/>
            <person name="Gautier V."/>
            <person name="Ament-Velasquez S.L."/>
            <person name="Kruys A."/>
            <person name="Hutchinson M.I."/>
            <person name="Powell A.J."/>
            <person name="Barry K."/>
            <person name="Miller A.N."/>
            <person name="Grigoriev I.V."/>
            <person name="Debuchy R."/>
            <person name="Gladieux P."/>
            <person name="Hiltunen Thoren M."/>
            <person name="Johannesson H."/>
        </authorList>
    </citation>
    <scope>NUCLEOTIDE SEQUENCE</scope>
    <source>
        <strain evidence="2">CBS 990.96</strain>
    </source>
</reference>
<accession>A0AAN7BTG8</accession>
<reference evidence="2" key="2">
    <citation type="submission" date="2023-05" db="EMBL/GenBank/DDBJ databases">
        <authorList>
            <consortium name="Lawrence Berkeley National Laboratory"/>
            <person name="Steindorff A."/>
            <person name="Hensen N."/>
            <person name="Bonometti L."/>
            <person name="Westerberg I."/>
            <person name="Brannstrom I.O."/>
            <person name="Guillou S."/>
            <person name="Cros-Aarteil S."/>
            <person name="Calhoun S."/>
            <person name="Haridas S."/>
            <person name="Kuo A."/>
            <person name="Mondo S."/>
            <person name="Pangilinan J."/>
            <person name="Riley R."/>
            <person name="Labutti K."/>
            <person name="Andreopoulos B."/>
            <person name="Lipzen A."/>
            <person name="Chen C."/>
            <person name="Yanf M."/>
            <person name="Daum C."/>
            <person name="Ng V."/>
            <person name="Clum A."/>
            <person name="Ohm R."/>
            <person name="Martin F."/>
            <person name="Silar P."/>
            <person name="Natvig D."/>
            <person name="Lalanne C."/>
            <person name="Gautier V."/>
            <person name="Ament-Velasquez S.L."/>
            <person name="Kruys A."/>
            <person name="Hutchinson M.I."/>
            <person name="Powell A.J."/>
            <person name="Barry K."/>
            <person name="Miller A.N."/>
            <person name="Grigoriev I.V."/>
            <person name="Debuchy R."/>
            <person name="Gladieux P."/>
            <person name="Thoren M.H."/>
            <person name="Johannesson H."/>
        </authorList>
    </citation>
    <scope>NUCLEOTIDE SEQUENCE</scope>
    <source>
        <strain evidence="2">CBS 990.96</strain>
    </source>
</reference>
<sequence>MKFSLPVTLLAVATVNASAIQQEDKRFCNSQGEACHTVARAAEAFAAAVKANAVTSREGTGPAVTAARQVDQLALAISASQPDPIAFYEALGFGSPIEFETNPAKREAEPEAEPQGWCSFTSGQPCWKRNADPGVKRCNQEGSSCWQAKRAAEAVINAIDTNHDEVAKRNADPGGWCSKFPGQSCWKRDASPQAACYAPNGACTLATRDVHAMYNAARHIIDAASA</sequence>
<comment type="caution">
    <text evidence="2">The sequence shown here is derived from an EMBL/GenBank/DDBJ whole genome shotgun (WGS) entry which is preliminary data.</text>
</comment>
<feature type="signal peptide" evidence="1">
    <location>
        <begin position="1"/>
        <end position="19"/>
    </location>
</feature>
<keyword evidence="1" id="KW-0732">Signal</keyword>
<organism evidence="2 3">
    <name type="scientific">Podospora fimiseda</name>
    <dbReference type="NCBI Taxonomy" id="252190"/>
    <lineage>
        <taxon>Eukaryota</taxon>
        <taxon>Fungi</taxon>
        <taxon>Dikarya</taxon>
        <taxon>Ascomycota</taxon>
        <taxon>Pezizomycotina</taxon>
        <taxon>Sordariomycetes</taxon>
        <taxon>Sordariomycetidae</taxon>
        <taxon>Sordariales</taxon>
        <taxon>Podosporaceae</taxon>
        <taxon>Podospora</taxon>
    </lineage>
</organism>
<evidence type="ECO:0000256" key="1">
    <source>
        <dbReference type="SAM" id="SignalP"/>
    </source>
</evidence>
<name>A0AAN7BTG8_9PEZI</name>
<dbReference type="EMBL" id="MU865311">
    <property type="protein sequence ID" value="KAK4229166.1"/>
    <property type="molecule type" value="Genomic_DNA"/>
</dbReference>
<proteinExistence type="predicted"/>
<dbReference type="Proteomes" id="UP001301958">
    <property type="component" value="Unassembled WGS sequence"/>
</dbReference>
<evidence type="ECO:0000313" key="3">
    <source>
        <dbReference type="Proteomes" id="UP001301958"/>
    </source>
</evidence>
<protein>
    <submittedName>
        <fullName evidence="2">Mat-specific pheromone encoded by the mfm protein</fullName>
    </submittedName>
</protein>
<gene>
    <name evidence="2" type="ORF">QBC38DRAFT_360359</name>
</gene>
<keyword evidence="3" id="KW-1185">Reference proteome</keyword>
<dbReference type="AlphaFoldDB" id="A0AAN7BTG8"/>
<feature type="chain" id="PRO_5042810439" evidence="1">
    <location>
        <begin position="20"/>
        <end position="226"/>
    </location>
</feature>